<reference evidence="1" key="1">
    <citation type="submission" date="2016-07" db="EMBL/GenBank/DDBJ databases">
        <authorList>
            <person name="Bretaudeau A."/>
        </authorList>
    </citation>
    <scope>NUCLEOTIDE SEQUENCE</scope>
    <source>
        <strain evidence="1">Rice</strain>
        <tissue evidence="1">Whole body</tissue>
    </source>
</reference>
<protein>
    <submittedName>
        <fullName evidence="1">SFRICE_034693</fullName>
    </submittedName>
</protein>
<sequence>MDPDFFVGEKHLISSRALGETRGSFRFLLTKNHPVPTPAFRAEPRFCQRFTRAAVNEHPCHLMESDQRCPWTCDVGATPDESEVQARSIT</sequence>
<accession>A0A2H1WL58</accession>
<name>A0A2H1WL58_SPOFR</name>
<gene>
    <name evidence="1" type="ORF">SFRICE_034693</name>
</gene>
<dbReference type="EMBL" id="ODYU01009317">
    <property type="protein sequence ID" value="SOQ53652.1"/>
    <property type="molecule type" value="Genomic_DNA"/>
</dbReference>
<proteinExistence type="predicted"/>
<evidence type="ECO:0000313" key="1">
    <source>
        <dbReference type="EMBL" id="SOQ53652.1"/>
    </source>
</evidence>
<organism evidence="1">
    <name type="scientific">Spodoptera frugiperda</name>
    <name type="common">Fall armyworm</name>
    <dbReference type="NCBI Taxonomy" id="7108"/>
    <lineage>
        <taxon>Eukaryota</taxon>
        <taxon>Metazoa</taxon>
        <taxon>Ecdysozoa</taxon>
        <taxon>Arthropoda</taxon>
        <taxon>Hexapoda</taxon>
        <taxon>Insecta</taxon>
        <taxon>Pterygota</taxon>
        <taxon>Neoptera</taxon>
        <taxon>Endopterygota</taxon>
        <taxon>Lepidoptera</taxon>
        <taxon>Glossata</taxon>
        <taxon>Ditrysia</taxon>
        <taxon>Noctuoidea</taxon>
        <taxon>Noctuidae</taxon>
        <taxon>Amphipyrinae</taxon>
        <taxon>Spodoptera</taxon>
    </lineage>
</organism>
<dbReference type="AlphaFoldDB" id="A0A2H1WL58"/>